<dbReference type="CTD" id="20248404"/>
<gene>
    <name evidence="2" type="ORF">LOTGIDRAFT_230854</name>
</gene>
<dbReference type="GO" id="GO:0030414">
    <property type="term" value="F:peptidase inhibitor activity"/>
    <property type="evidence" value="ECO:0007669"/>
    <property type="project" value="InterPro"/>
</dbReference>
<dbReference type="HOGENOM" id="CLU_1751788_0_0_1"/>
<organism evidence="2 3">
    <name type="scientific">Lottia gigantea</name>
    <name type="common">Giant owl limpet</name>
    <dbReference type="NCBI Taxonomy" id="225164"/>
    <lineage>
        <taxon>Eukaryota</taxon>
        <taxon>Metazoa</taxon>
        <taxon>Spiralia</taxon>
        <taxon>Lophotrochozoa</taxon>
        <taxon>Mollusca</taxon>
        <taxon>Gastropoda</taxon>
        <taxon>Patellogastropoda</taxon>
        <taxon>Lottioidea</taxon>
        <taxon>Lottiidae</taxon>
        <taxon>Lottia</taxon>
    </lineage>
</organism>
<evidence type="ECO:0000313" key="2">
    <source>
        <dbReference type="EMBL" id="ESO99905.1"/>
    </source>
</evidence>
<protein>
    <recommendedName>
        <fullName evidence="1">VWFC domain-containing protein</fullName>
    </recommendedName>
</protein>
<sequence length="149" mass="16486">MACHPSSRDCEVDGKVYYNGERYKDDCNICTCVDGNSVCTEKECQPKQCVENGIIYEDGEQFKIDCNTCTCSNGISLCTLIACSVQGSCLQGSDCTDLDSNSVVLDGITVCCWESDEQLVINSLSNRYSCTCNNDDYDSNYDDSYSYED</sequence>
<feature type="domain" description="VWFC" evidence="1">
    <location>
        <begin position="47"/>
        <end position="131"/>
    </location>
</feature>
<dbReference type="KEGG" id="lgi:LOTGIDRAFT_230854"/>
<evidence type="ECO:0000259" key="1">
    <source>
        <dbReference type="PROSITE" id="PS50184"/>
    </source>
</evidence>
<reference evidence="2 3" key="1">
    <citation type="journal article" date="2013" name="Nature">
        <title>Insights into bilaterian evolution from three spiralian genomes.</title>
        <authorList>
            <person name="Simakov O."/>
            <person name="Marletaz F."/>
            <person name="Cho S.J."/>
            <person name="Edsinger-Gonzales E."/>
            <person name="Havlak P."/>
            <person name="Hellsten U."/>
            <person name="Kuo D.H."/>
            <person name="Larsson T."/>
            <person name="Lv J."/>
            <person name="Arendt D."/>
            <person name="Savage R."/>
            <person name="Osoegawa K."/>
            <person name="de Jong P."/>
            <person name="Grimwood J."/>
            <person name="Chapman J.A."/>
            <person name="Shapiro H."/>
            <person name="Aerts A."/>
            <person name="Otillar R.P."/>
            <person name="Terry A.Y."/>
            <person name="Boore J.L."/>
            <person name="Grigoriev I.V."/>
            <person name="Lindberg D.R."/>
            <person name="Seaver E.C."/>
            <person name="Weisblat D.A."/>
            <person name="Putnam N.H."/>
            <person name="Rokhsar D.S."/>
        </authorList>
    </citation>
    <scope>NUCLEOTIDE SEQUENCE [LARGE SCALE GENOMIC DNA]</scope>
</reference>
<dbReference type="GeneID" id="20248404"/>
<dbReference type="SMART" id="SM00215">
    <property type="entry name" value="VWC_out"/>
    <property type="match status" value="1"/>
</dbReference>
<dbReference type="PROSITE" id="PS50184">
    <property type="entry name" value="VWFC_2"/>
    <property type="match status" value="1"/>
</dbReference>
<dbReference type="Proteomes" id="UP000030746">
    <property type="component" value="Unassembled WGS sequence"/>
</dbReference>
<dbReference type="RefSeq" id="XP_009049345.1">
    <property type="nucleotide sequence ID" value="XM_009051097.1"/>
</dbReference>
<dbReference type="InterPro" id="IPR001007">
    <property type="entry name" value="VWF_dom"/>
</dbReference>
<dbReference type="AlphaFoldDB" id="V4AY01"/>
<dbReference type="SUPFAM" id="SSF57603">
    <property type="entry name" value="FnI-like domain"/>
    <property type="match status" value="2"/>
</dbReference>
<dbReference type="Gene3D" id="2.10.70.10">
    <property type="entry name" value="Complement Module, domain 1"/>
    <property type="match status" value="2"/>
</dbReference>
<proteinExistence type="predicted"/>
<dbReference type="OrthoDB" id="6041417at2759"/>
<accession>V4AY01</accession>
<dbReference type="Pfam" id="PF05375">
    <property type="entry name" value="Pacifastin_I"/>
    <property type="match status" value="2"/>
</dbReference>
<dbReference type="InterPro" id="IPR008037">
    <property type="entry name" value="Pacifastin_dom"/>
</dbReference>
<evidence type="ECO:0000313" key="3">
    <source>
        <dbReference type="Proteomes" id="UP000030746"/>
    </source>
</evidence>
<name>V4AY01_LOTGI</name>
<dbReference type="SMART" id="SM00214">
    <property type="entry name" value="VWC"/>
    <property type="match status" value="2"/>
</dbReference>
<dbReference type="EMBL" id="KB200869">
    <property type="protein sequence ID" value="ESO99905.1"/>
    <property type="molecule type" value="Genomic_DNA"/>
</dbReference>
<keyword evidence="3" id="KW-1185">Reference proteome</keyword>